<evidence type="ECO:0000313" key="1">
    <source>
        <dbReference type="EMBL" id="KAL2099380.1"/>
    </source>
</evidence>
<gene>
    <name evidence="1" type="ORF">ACEWY4_005860</name>
</gene>
<proteinExistence type="predicted"/>
<dbReference type="AlphaFoldDB" id="A0ABD1KJT7"/>
<reference evidence="1 2" key="1">
    <citation type="submission" date="2024-09" db="EMBL/GenBank/DDBJ databases">
        <title>A chromosome-level genome assembly of Gray's grenadier anchovy, Coilia grayii.</title>
        <authorList>
            <person name="Fu Z."/>
        </authorList>
    </citation>
    <scope>NUCLEOTIDE SEQUENCE [LARGE SCALE GENOMIC DNA]</scope>
    <source>
        <strain evidence="1">G4</strain>
        <tissue evidence="1">Muscle</tissue>
    </source>
</reference>
<evidence type="ECO:0000313" key="2">
    <source>
        <dbReference type="Proteomes" id="UP001591681"/>
    </source>
</evidence>
<sequence length="187" mass="20821">MSDNECLIHVDFSENYTCKLASEIQAMHFSQTQATLHTGVLYTGGVEEHMCFGTISPSKEKSPPAIWVHLSPILDEVKAFYPSIEVVHFFSDGPTTQYRQKGNFFLLSTEHLNRGFKRSTWNFFEAGHGKGAPDGVGGHLKRTADKLVSQGRDIGSAQDLYRALVDSGTVRVFYIAEDVVEHPQKNA</sequence>
<organism evidence="1 2">
    <name type="scientific">Coilia grayii</name>
    <name type="common">Gray's grenadier anchovy</name>
    <dbReference type="NCBI Taxonomy" id="363190"/>
    <lineage>
        <taxon>Eukaryota</taxon>
        <taxon>Metazoa</taxon>
        <taxon>Chordata</taxon>
        <taxon>Craniata</taxon>
        <taxon>Vertebrata</taxon>
        <taxon>Euteleostomi</taxon>
        <taxon>Actinopterygii</taxon>
        <taxon>Neopterygii</taxon>
        <taxon>Teleostei</taxon>
        <taxon>Clupei</taxon>
        <taxon>Clupeiformes</taxon>
        <taxon>Clupeoidei</taxon>
        <taxon>Engraulidae</taxon>
        <taxon>Coilinae</taxon>
        <taxon>Coilia</taxon>
    </lineage>
</organism>
<dbReference type="EMBL" id="JBHFQA010000005">
    <property type="protein sequence ID" value="KAL2099380.1"/>
    <property type="molecule type" value="Genomic_DNA"/>
</dbReference>
<dbReference type="PANTHER" id="PTHR46601:SF1">
    <property type="entry name" value="ADF-H DOMAIN-CONTAINING PROTEIN"/>
    <property type="match status" value="1"/>
</dbReference>
<accession>A0ABD1KJT7</accession>
<name>A0ABD1KJT7_9TELE</name>
<dbReference type="PANTHER" id="PTHR46601">
    <property type="entry name" value="ULP_PROTEASE DOMAIN-CONTAINING PROTEIN"/>
    <property type="match status" value="1"/>
</dbReference>
<protein>
    <submittedName>
        <fullName evidence="1">Uncharacterized protein</fullName>
    </submittedName>
</protein>
<dbReference type="Proteomes" id="UP001591681">
    <property type="component" value="Unassembled WGS sequence"/>
</dbReference>
<keyword evidence="2" id="KW-1185">Reference proteome</keyword>
<comment type="caution">
    <text evidence="1">The sequence shown here is derived from an EMBL/GenBank/DDBJ whole genome shotgun (WGS) entry which is preliminary data.</text>
</comment>